<evidence type="ECO:0000256" key="12">
    <source>
        <dbReference type="ARBA" id="ARBA00031158"/>
    </source>
</evidence>
<evidence type="ECO:0000256" key="6">
    <source>
        <dbReference type="ARBA" id="ARBA00022630"/>
    </source>
</evidence>
<dbReference type="SUPFAM" id="SSF51905">
    <property type="entry name" value="FAD/NAD(P)-binding domain"/>
    <property type="match status" value="2"/>
</dbReference>
<dbReference type="InterPro" id="IPR025700">
    <property type="entry name" value="Lys/Orn_oxygenase"/>
</dbReference>
<evidence type="ECO:0000256" key="7">
    <source>
        <dbReference type="ARBA" id="ARBA00022827"/>
    </source>
</evidence>
<dbReference type="InterPro" id="IPR036188">
    <property type="entry name" value="FAD/NAD-bd_sf"/>
</dbReference>
<comment type="catalytic activity">
    <reaction evidence="15">
        <text>L-lysine + NADPH + O2 = N(6)-hydroxy-L-lysine + NADP(+) + H2O</text>
        <dbReference type="Rhea" id="RHEA:23228"/>
        <dbReference type="ChEBI" id="CHEBI:15377"/>
        <dbReference type="ChEBI" id="CHEBI:15379"/>
        <dbReference type="ChEBI" id="CHEBI:32551"/>
        <dbReference type="ChEBI" id="CHEBI:57783"/>
        <dbReference type="ChEBI" id="CHEBI:57820"/>
        <dbReference type="ChEBI" id="CHEBI:58349"/>
        <dbReference type="EC" id="1.14.13.59"/>
    </reaction>
</comment>
<keyword evidence="17" id="KW-1185">Reference proteome</keyword>
<evidence type="ECO:0000256" key="15">
    <source>
        <dbReference type="ARBA" id="ARBA00048407"/>
    </source>
</evidence>
<sequence length="425" mass="47406">MSRQRYDFDTVAIGAGPSNLSLAALYEGACGRPLPVFERSPGPTWHEGLMLPGARLQTSWIKDLVSLVDPRHELSFLNYIVSTGRVYAFLNAQFDAIPRLEYARYLAWAAGHLDIRYGTAVDRVAYDDGFELYGGGRLLGRARHVVFGLGTRPHVPSCFTGRTLPGVILAEHLMGRLPDLTDRDAPAVVVGGGQTGAECVLALLRAGFHDVQWMGRRHWFAPLDDSPPANDFYRPSYLGFFTGLPEATRRRLLSEQVATSDGVSMSSLQEIYRAEYEERLENGGRPLTLLPGRDVVAVSGRGGVVTMRCRLTTGGHEFREARHVVLATGREPAPLPFDAEMAEMVELDATGEPVVEQHYSLLWKHADQHRVFVQNRARFTHGINDPNLSLLSVRAAYIVNALFEREAYRIRDEHTFTVWPDSHPR</sequence>
<comment type="pathway">
    <text evidence="2">Siderophore biosynthesis.</text>
</comment>
<reference evidence="17" key="1">
    <citation type="journal article" date="2019" name="Int. J. Syst. Evol. Microbiol.">
        <title>The Global Catalogue of Microorganisms (GCM) 10K type strain sequencing project: providing services to taxonomists for standard genome sequencing and annotation.</title>
        <authorList>
            <consortium name="The Broad Institute Genomics Platform"/>
            <consortium name="The Broad Institute Genome Sequencing Center for Infectious Disease"/>
            <person name="Wu L."/>
            <person name="Ma J."/>
        </authorList>
    </citation>
    <scope>NUCLEOTIDE SEQUENCE [LARGE SCALE GENOMIC DNA]</scope>
    <source>
        <strain evidence="17">CCUG 53903</strain>
    </source>
</reference>
<keyword evidence="7" id="KW-0274">FAD</keyword>
<evidence type="ECO:0000256" key="3">
    <source>
        <dbReference type="ARBA" id="ARBA00007588"/>
    </source>
</evidence>
<evidence type="ECO:0000313" key="17">
    <source>
        <dbReference type="Proteomes" id="UP001596058"/>
    </source>
</evidence>
<name>A0ABW1CSP6_9ACTN</name>
<keyword evidence="9" id="KW-0560">Oxidoreductase</keyword>
<accession>A0ABW1CSP6</accession>
<dbReference type="Pfam" id="PF13434">
    <property type="entry name" value="Lys_Orn_oxgnase"/>
    <property type="match status" value="1"/>
</dbReference>
<gene>
    <name evidence="16" type="ORF">ACFPZ3_29175</name>
</gene>
<keyword evidence="6" id="KW-0285">Flavoprotein</keyword>
<dbReference type="Gene3D" id="3.50.50.60">
    <property type="entry name" value="FAD/NAD(P)-binding domain"/>
    <property type="match status" value="1"/>
</dbReference>
<dbReference type="PANTHER" id="PTHR42802:SF1">
    <property type="entry name" value="L-ORNITHINE N(5)-MONOOXYGENASE"/>
    <property type="match status" value="1"/>
</dbReference>
<dbReference type="EC" id="1.14.13.59" evidence="4"/>
<evidence type="ECO:0000256" key="1">
    <source>
        <dbReference type="ARBA" id="ARBA00001974"/>
    </source>
</evidence>
<comment type="similarity">
    <text evidence="3">Belongs to the lysine N(6)-hydroxylase/L-ornithine N(5)-oxygenase family.</text>
</comment>
<evidence type="ECO:0000256" key="9">
    <source>
        <dbReference type="ARBA" id="ARBA00023002"/>
    </source>
</evidence>
<keyword evidence="10" id="KW-0503">Monooxygenase</keyword>
<protein>
    <recommendedName>
        <fullName evidence="5">L-lysine N6-monooxygenase MbtG</fullName>
        <ecNumber evidence="4">1.14.13.59</ecNumber>
    </recommendedName>
    <alternativeName>
        <fullName evidence="14">Lysine 6-N-hydroxylase</fullName>
    </alternativeName>
    <alternativeName>
        <fullName evidence="13">Lysine N6-hydroxylase</fullName>
    </alternativeName>
    <alternativeName>
        <fullName evidence="11">Lysine-N-oxygenase</fullName>
    </alternativeName>
    <alternativeName>
        <fullName evidence="12">Mycobactin synthase protein G</fullName>
    </alternativeName>
</protein>
<proteinExistence type="inferred from homology"/>
<evidence type="ECO:0000256" key="4">
    <source>
        <dbReference type="ARBA" id="ARBA00013076"/>
    </source>
</evidence>
<comment type="cofactor">
    <cofactor evidence="1">
        <name>FAD</name>
        <dbReference type="ChEBI" id="CHEBI:57692"/>
    </cofactor>
</comment>
<dbReference type="PANTHER" id="PTHR42802">
    <property type="entry name" value="MONOOXYGENASE"/>
    <property type="match status" value="1"/>
</dbReference>
<evidence type="ECO:0000256" key="10">
    <source>
        <dbReference type="ARBA" id="ARBA00023033"/>
    </source>
</evidence>
<evidence type="ECO:0000256" key="11">
    <source>
        <dbReference type="ARBA" id="ARBA00029939"/>
    </source>
</evidence>
<dbReference type="EMBL" id="JBHSPA010000031">
    <property type="protein sequence ID" value="MFC5827955.1"/>
    <property type="molecule type" value="Genomic_DNA"/>
</dbReference>
<evidence type="ECO:0000256" key="5">
    <source>
        <dbReference type="ARBA" id="ARBA00016406"/>
    </source>
</evidence>
<evidence type="ECO:0000256" key="13">
    <source>
        <dbReference type="ARBA" id="ARBA00032493"/>
    </source>
</evidence>
<evidence type="ECO:0000256" key="8">
    <source>
        <dbReference type="ARBA" id="ARBA00022857"/>
    </source>
</evidence>
<dbReference type="Proteomes" id="UP001596058">
    <property type="component" value="Unassembled WGS sequence"/>
</dbReference>
<evidence type="ECO:0000256" key="2">
    <source>
        <dbReference type="ARBA" id="ARBA00004924"/>
    </source>
</evidence>
<evidence type="ECO:0000256" key="14">
    <source>
        <dbReference type="ARBA" id="ARBA00032738"/>
    </source>
</evidence>
<keyword evidence="8" id="KW-0521">NADP</keyword>
<organism evidence="16 17">
    <name type="scientific">Nonomuraea insulae</name>
    <dbReference type="NCBI Taxonomy" id="1616787"/>
    <lineage>
        <taxon>Bacteria</taxon>
        <taxon>Bacillati</taxon>
        <taxon>Actinomycetota</taxon>
        <taxon>Actinomycetes</taxon>
        <taxon>Streptosporangiales</taxon>
        <taxon>Streptosporangiaceae</taxon>
        <taxon>Nonomuraea</taxon>
    </lineage>
</organism>
<evidence type="ECO:0000313" key="16">
    <source>
        <dbReference type="EMBL" id="MFC5827955.1"/>
    </source>
</evidence>
<comment type="caution">
    <text evidence="16">The sequence shown here is derived from an EMBL/GenBank/DDBJ whole genome shotgun (WGS) entry which is preliminary data.</text>
</comment>
<dbReference type="RefSeq" id="WP_379517455.1">
    <property type="nucleotide sequence ID" value="NZ_JBHSPA010000031.1"/>
</dbReference>